<dbReference type="InterPro" id="IPR037049">
    <property type="entry name" value="DUF1214_C_sf"/>
</dbReference>
<dbReference type="InterPro" id="IPR037050">
    <property type="entry name" value="DUF1254_sf"/>
</dbReference>
<dbReference type="SUPFAM" id="SSF160935">
    <property type="entry name" value="VPA0735-like"/>
    <property type="match status" value="1"/>
</dbReference>
<reference evidence="4" key="1">
    <citation type="submission" date="2023-06" db="EMBL/GenBank/DDBJ databases">
        <authorList>
            <person name="Jiang Y."/>
            <person name="Liu Q."/>
        </authorList>
    </citation>
    <scope>NUCLEOTIDE SEQUENCE</scope>
    <source>
        <strain evidence="4">CGMCC 1.12089</strain>
    </source>
</reference>
<proteinExistence type="predicted"/>
<dbReference type="Pfam" id="PF06863">
    <property type="entry name" value="DUF1254"/>
    <property type="match status" value="1"/>
</dbReference>
<feature type="domain" description="DUF1254" evidence="3">
    <location>
        <begin position="71"/>
        <end position="202"/>
    </location>
</feature>
<dbReference type="EMBL" id="JASZYV010000003">
    <property type="protein sequence ID" value="MDM0046234.1"/>
    <property type="molecule type" value="Genomic_DNA"/>
</dbReference>
<feature type="chain" id="PRO_5045211088" evidence="1">
    <location>
        <begin position="27"/>
        <end position="456"/>
    </location>
</feature>
<protein>
    <submittedName>
        <fullName evidence="4">DUF1254 domain-containing protein</fullName>
    </submittedName>
</protein>
<dbReference type="PANTHER" id="PTHR36509:SF2">
    <property type="entry name" value="BLL3101 PROTEIN"/>
    <property type="match status" value="1"/>
</dbReference>
<keyword evidence="5" id="KW-1185">Reference proteome</keyword>
<evidence type="ECO:0000256" key="1">
    <source>
        <dbReference type="SAM" id="SignalP"/>
    </source>
</evidence>
<evidence type="ECO:0000259" key="3">
    <source>
        <dbReference type="Pfam" id="PF06863"/>
    </source>
</evidence>
<evidence type="ECO:0000313" key="5">
    <source>
        <dbReference type="Proteomes" id="UP001174908"/>
    </source>
</evidence>
<keyword evidence="1" id="KW-0732">Signal</keyword>
<dbReference type="InterPro" id="IPR010621">
    <property type="entry name" value="DUF1214"/>
</dbReference>
<dbReference type="RefSeq" id="WP_286661319.1">
    <property type="nucleotide sequence ID" value="NZ_JASZYV010000003.1"/>
</dbReference>
<dbReference type="Gene3D" id="2.60.120.600">
    <property type="entry name" value="Domain of unknown function DUF1214, C-terminal domain"/>
    <property type="match status" value="1"/>
</dbReference>
<evidence type="ECO:0000259" key="2">
    <source>
        <dbReference type="Pfam" id="PF06742"/>
    </source>
</evidence>
<feature type="domain" description="DUF1214" evidence="2">
    <location>
        <begin position="344"/>
        <end position="437"/>
    </location>
</feature>
<evidence type="ECO:0000313" key="4">
    <source>
        <dbReference type="EMBL" id="MDM0046234.1"/>
    </source>
</evidence>
<comment type="caution">
    <text evidence="4">The sequence shown here is derived from an EMBL/GenBank/DDBJ whole genome shotgun (WGS) entry which is preliminary data.</text>
</comment>
<accession>A0ABT7NE58</accession>
<gene>
    <name evidence="4" type="ORF">QTH91_17210</name>
</gene>
<sequence>MNRSPLKLFGWVLALPLVASAALAHAAPTPAETRAIAKEAYIYSFSMLENYNTMYKQVGTPGGKEYVGGFGQFRHYAEAYTPDNHDVVTPNNDTPYSWAWLDLRAEPWVVSVPAVADKRYYVQQWVDLFTYNFAYIGSRATGNGAGTYMIAGPKWKGKTPPGIKKVFRSETDIVMTLTRTALNGPEDIEAVKAVQQGMKLQPLSSYVHKAPPPAAPAITFPPYDPAKARSHDFIGYFNFLLQFTQPPHPSEVALMKRFASIGIAPGKPFDAASLPPETLAAIDLGVKDAQEALAEKAKVTLSSNGLFGSRADMKNDYLTRAIAAQKGLYGNSLVEAWYGGYVGDGTQLQTIHFAKGQLPPARFFWSITLYTLTDRFLYANDLKRYSIGDRTKGLKRDADGGLTLYVGHKSPGPDKESNWLPAPDGKYSAVARIYGPSKAAMDGTWKLPPLTPVASK</sequence>
<organism evidence="4 5">
    <name type="scientific">Variovorax dokdonensis</name>
    <dbReference type="NCBI Taxonomy" id="344883"/>
    <lineage>
        <taxon>Bacteria</taxon>
        <taxon>Pseudomonadati</taxon>
        <taxon>Pseudomonadota</taxon>
        <taxon>Betaproteobacteria</taxon>
        <taxon>Burkholderiales</taxon>
        <taxon>Comamonadaceae</taxon>
        <taxon>Variovorax</taxon>
    </lineage>
</organism>
<dbReference type="PANTHER" id="PTHR36509">
    <property type="entry name" value="BLL3101 PROTEIN"/>
    <property type="match status" value="1"/>
</dbReference>
<dbReference type="Proteomes" id="UP001174908">
    <property type="component" value="Unassembled WGS sequence"/>
</dbReference>
<name>A0ABT7NE58_9BURK</name>
<feature type="signal peptide" evidence="1">
    <location>
        <begin position="1"/>
        <end position="26"/>
    </location>
</feature>
<dbReference type="Gene3D" id="2.60.40.1610">
    <property type="entry name" value="Domain of unknown function DUF1254"/>
    <property type="match status" value="1"/>
</dbReference>
<dbReference type="InterPro" id="IPR010679">
    <property type="entry name" value="DUF1254"/>
</dbReference>
<dbReference type="Pfam" id="PF06742">
    <property type="entry name" value="DUF1214"/>
    <property type="match status" value="1"/>
</dbReference>